<evidence type="ECO:0000256" key="7">
    <source>
        <dbReference type="ARBA" id="ARBA00022989"/>
    </source>
</evidence>
<sequence>MDSSKVLNIAGYVALTVILIYLVLSIAGIVKIPWATVGGFSMEPTLESGTLVVLCPVPSNVTALLGHVVVYDHYGEYIIHRVIEVYPSANTYYVVTKGDANQVADPWETPINQVYGVVCLSMQYVGLITLVLRKPPTLILAIVVMIILWLALNEVEKKVK</sequence>
<dbReference type="STRING" id="397948.Cmaq_0503"/>
<dbReference type="PROSITE" id="PS00501">
    <property type="entry name" value="SPASE_I_1"/>
    <property type="match status" value="1"/>
</dbReference>
<keyword evidence="13" id="KW-1185">Reference proteome</keyword>
<accession>A8MC42</accession>
<keyword evidence="3 11" id="KW-0812">Transmembrane</keyword>
<feature type="transmembrane region" description="Helical" evidence="11">
    <location>
        <begin position="12"/>
        <end position="30"/>
    </location>
</feature>
<keyword evidence="2" id="KW-0645">Protease</keyword>
<proteinExistence type="predicted"/>
<dbReference type="EMBL" id="CP000852">
    <property type="protein sequence ID" value="ABW01348.1"/>
    <property type="molecule type" value="Genomic_DNA"/>
</dbReference>
<comment type="subcellular location">
    <subcellularLocation>
        <location evidence="1">Endoplasmic reticulum membrane</location>
        <topology evidence="1">Single-pass type II membrane protein</topology>
    </subcellularLocation>
</comment>
<evidence type="ECO:0000256" key="10">
    <source>
        <dbReference type="ARBA" id="ARBA00045533"/>
    </source>
</evidence>
<dbReference type="NCBIfam" id="TIGR02228">
    <property type="entry name" value="sigpep_I_arch"/>
    <property type="match status" value="1"/>
</dbReference>
<evidence type="ECO:0000256" key="11">
    <source>
        <dbReference type="SAM" id="Phobius"/>
    </source>
</evidence>
<evidence type="ECO:0000256" key="9">
    <source>
        <dbReference type="ARBA" id="ARBA00033305"/>
    </source>
</evidence>
<evidence type="ECO:0000256" key="4">
    <source>
        <dbReference type="ARBA" id="ARBA00022801"/>
    </source>
</evidence>
<keyword evidence="5" id="KW-0256">Endoplasmic reticulum</keyword>
<dbReference type="PANTHER" id="PTHR10806">
    <property type="entry name" value="SIGNAL PEPTIDASE COMPLEX CATALYTIC SUBUNIT SEC11"/>
    <property type="match status" value="1"/>
</dbReference>
<keyword evidence="6" id="KW-0735">Signal-anchor</keyword>
<feature type="transmembrane region" description="Helical" evidence="11">
    <location>
        <begin position="50"/>
        <end position="71"/>
    </location>
</feature>
<protein>
    <recommendedName>
        <fullName evidence="9">Signal peptidase I</fullName>
    </recommendedName>
</protein>
<dbReference type="eggNOG" id="arCOG01739">
    <property type="taxonomic scope" value="Archaea"/>
</dbReference>
<dbReference type="InterPro" id="IPR019533">
    <property type="entry name" value="Peptidase_S26"/>
</dbReference>
<dbReference type="PANTHER" id="PTHR10806:SF6">
    <property type="entry name" value="SIGNAL PEPTIDASE COMPLEX CATALYTIC SUBUNIT SEC11"/>
    <property type="match status" value="1"/>
</dbReference>
<name>A8MC42_CALMQ</name>
<evidence type="ECO:0000313" key="13">
    <source>
        <dbReference type="Proteomes" id="UP000001137"/>
    </source>
</evidence>
<reference evidence="12 13" key="1">
    <citation type="submission" date="2007-10" db="EMBL/GenBank/DDBJ databases">
        <title>Complete sequence of Caldivirga maquilingensis IC-167.</title>
        <authorList>
            <consortium name="US DOE Joint Genome Institute"/>
            <person name="Copeland A."/>
            <person name="Lucas S."/>
            <person name="Lapidus A."/>
            <person name="Barry K."/>
            <person name="Glavina del Rio T."/>
            <person name="Dalin E."/>
            <person name="Tice H."/>
            <person name="Pitluck S."/>
            <person name="Saunders E."/>
            <person name="Brettin T."/>
            <person name="Bruce D."/>
            <person name="Detter J.C."/>
            <person name="Han C."/>
            <person name="Schmutz J."/>
            <person name="Larimer F."/>
            <person name="Land M."/>
            <person name="Hauser L."/>
            <person name="Kyrpides N."/>
            <person name="Ivanova N."/>
            <person name="Biddle J.F."/>
            <person name="Zhang Z."/>
            <person name="Fitz-Gibbon S.T."/>
            <person name="Lowe T.M."/>
            <person name="Saltikov C."/>
            <person name="House C.H."/>
            <person name="Richardson P."/>
        </authorList>
    </citation>
    <scope>NUCLEOTIDE SEQUENCE [LARGE SCALE GENOMIC DNA]</scope>
    <source>
        <strain evidence="13">ATCC 700844 / DSM 13496 / JCM 10307 / IC-167</strain>
    </source>
</reference>
<evidence type="ECO:0000256" key="8">
    <source>
        <dbReference type="ARBA" id="ARBA00023136"/>
    </source>
</evidence>
<gene>
    <name evidence="12" type="ordered locus">Cmaq_0503</name>
</gene>
<organism evidence="12 13">
    <name type="scientific">Caldivirga maquilingensis (strain ATCC 700844 / DSM 13496 / JCM 10307 / IC-167)</name>
    <dbReference type="NCBI Taxonomy" id="397948"/>
    <lineage>
        <taxon>Archaea</taxon>
        <taxon>Thermoproteota</taxon>
        <taxon>Thermoprotei</taxon>
        <taxon>Thermoproteales</taxon>
        <taxon>Thermoproteaceae</taxon>
        <taxon>Caldivirga</taxon>
    </lineage>
</organism>
<dbReference type="KEGG" id="cma:Cmaq_0503"/>
<dbReference type="GeneID" id="25393777"/>
<evidence type="ECO:0000313" key="12">
    <source>
        <dbReference type="EMBL" id="ABW01348.1"/>
    </source>
</evidence>
<dbReference type="InterPro" id="IPR001733">
    <property type="entry name" value="Peptidase_S26B"/>
</dbReference>
<dbReference type="RefSeq" id="WP_012185568.1">
    <property type="nucleotide sequence ID" value="NC_009954.1"/>
</dbReference>
<dbReference type="InterPro" id="IPR036286">
    <property type="entry name" value="LexA/Signal_pep-like_sf"/>
</dbReference>
<keyword evidence="4" id="KW-0378">Hydrolase</keyword>
<dbReference type="OrthoDB" id="4822at2157"/>
<evidence type="ECO:0000256" key="6">
    <source>
        <dbReference type="ARBA" id="ARBA00022968"/>
    </source>
</evidence>
<evidence type="ECO:0000256" key="2">
    <source>
        <dbReference type="ARBA" id="ARBA00022670"/>
    </source>
</evidence>
<evidence type="ECO:0000256" key="3">
    <source>
        <dbReference type="ARBA" id="ARBA00022692"/>
    </source>
</evidence>
<keyword evidence="8 11" id="KW-0472">Membrane</keyword>
<feature type="transmembrane region" description="Helical" evidence="11">
    <location>
        <begin position="138"/>
        <end position="155"/>
    </location>
</feature>
<keyword evidence="7 11" id="KW-1133">Transmembrane helix</keyword>
<dbReference type="GO" id="GO:0016020">
    <property type="term" value="C:membrane"/>
    <property type="evidence" value="ECO:0007669"/>
    <property type="project" value="InterPro"/>
</dbReference>
<dbReference type="HOGENOM" id="CLU_1648226_0_0_2"/>
<dbReference type="GO" id="GO:0006465">
    <property type="term" value="P:signal peptide processing"/>
    <property type="evidence" value="ECO:0007669"/>
    <property type="project" value="InterPro"/>
</dbReference>
<comment type="function">
    <text evidence="10">Catalytic component of the signal peptidase complex (SPC) which catalyzes the cleavage of N-terminal signal sequences from nascent proteins as they are translocated into the lumen of the endoplasmic reticulum. Specifically cleaves N-terminal signal peptides that contain a hydrophobic alpha-helix (h-region) shorter than 18-20 amino acids.</text>
</comment>
<dbReference type="CDD" id="cd06530">
    <property type="entry name" value="S26_SPase_I"/>
    <property type="match status" value="1"/>
</dbReference>
<dbReference type="SUPFAM" id="SSF51306">
    <property type="entry name" value="LexA/Signal peptidase"/>
    <property type="match status" value="1"/>
</dbReference>
<evidence type="ECO:0000256" key="5">
    <source>
        <dbReference type="ARBA" id="ARBA00022824"/>
    </source>
</evidence>
<dbReference type="AlphaFoldDB" id="A8MC42"/>
<dbReference type="Proteomes" id="UP000001137">
    <property type="component" value="Chromosome"/>
</dbReference>
<dbReference type="InterPro" id="IPR019756">
    <property type="entry name" value="Pept_S26A_signal_pept_1_Ser-AS"/>
</dbReference>
<evidence type="ECO:0000256" key="1">
    <source>
        <dbReference type="ARBA" id="ARBA00004648"/>
    </source>
</evidence>
<dbReference type="GO" id="GO:0004252">
    <property type="term" value="F:serine-type endopeptidase activity"/>
    <property type="evidence" value="ECO:0007669"/>
    <property type="project" value="InterPro"/>
</dbReference>